<dbReference type="GO" id="GO:0016757">
    <property type="term" value="F:glycosyltransferase activity"/>
    <property type="evidence" value="ECO:0007669"/>
    <property type="project" value="InterPro"/>
</dbReference>
<keyword evidence="1" id="KW-1133">Transmembrane helix</keyword>
<evidence type="ECO:0000313" key="3">
    <source>
        <dbReference type="Proteomes" id="UP000887567"/>
    </source>
</evidence>
<feature type="transmembrane region" description="Helical" evidence="1">
    <location>
        <begin position="305"/>
        <end position="322"/>
    </location>
</feature>
<dbReference type="Proteomes" id="UP000887567">
    <property type="component" value="Unplaced"/>
</dbReference>
<dbReference type="GO" id="GO:0000139">
    <property type="term" value="C:Golgi membrane"/>
    <property type="evidence" value="ECO:0007669"/>
    <property type="project" value="InterPro"/>
</dbReference>
<dbReference type="OrthoDB" id="2016523at2759"/>
<dbReference type="GO" id="GO:0006506">
    <property type="term" value="P:GPI anchor biosynthetic process"/>
    <property type="evidence" value="ECO:0007669"/>
    <property type="project" value="InterPro"/>
</dbReference>
<dbReference type="InterPro" id="IPR029675">
    <property type="entry name" value="PGAP4"/>
</dbReference>
<dbReference type="CDD" id="cd22190">
    <property type="entry name" value="PGAP4"/>
    <property type="match status" value="1"/>
</dbReference>
<dbReference type="OMA" id="YWNPCSF"/>
<dbReference type="GeneID" id="110239852"/>
<name>A0A913XA14_EXADI</name>
<accession>A0A913XA14</accession>
<dbReference type="EnsemblMetazoa" id="XM_021045608.2">
    <property type="protein sequence ID" value="XP_020901267.1"/>
    <property type="gene ID" value="LOC110239852"/>
</dbReference>
<evidence type="ECO:0000313" key="2">
    <source>
        <dbReference type="EnsemblMetazoa" id="XP_020901267.1"/>
    </source>
</evidence>
<dbReference type="AlphaFoldDB" id="A0A913XA14"/>
<proteinExistence type="predicted"/>
<dbReference type="PANTHER" id="PTHR31410:SF1">
    <property type="entry name" value="POST-GPI ATTACHMENT TO PROTEINS FACTOR 4"/>
    <property type="match status" value="1"/>
</dbReference>
<evidence type="ECO:0000256" key="1">
    <source>
        <dbReference type="SAM" id="Phobius"/>
    </source>
</evidence>
<keyword evidence="1" id="KW-0472">Membrane</keyword>
<feature type="transmembrane region" description="Helical" evidence="1">
    <location>
        <begin position="16"/>
        <end position="37"/>
    </location>
</feature>
<dbReference type="RefSeq" id="XP_020901267.1">
    <property type="nucleotide sequence ID" value="XM_021045608.2"/>
</dbReference>
<keyword evidence="3" id="KW-1185">Reference proteome</keyword>
<sequence>MVRCKLWIAGKSARHIIMLYGLTFLLILPLICSNLQFSIYNFTSMDSKAGRDQMLKENQMRILEIQKKKHFIENTDILERMRNWTSPDLAITIITTARNQGADNYNPLYLTQVVWKMLWLIYEGQRNNIVDLKVSFSVCNVDGYPEVHKEAMDLTYFLYVNNKYQDKHDKSFKTWNIFEKEKQDYVYCLNSSLEQNPKFILVVEDDSYPEDDLFIVLKTLISSGTPVHKKHYGLSSKHGKQFKIGDSIYVKLFHPERLIGYISLEPDRLSELFGISSLFGTVLLVVYRYTINKRIASESLYHRNVLWLSLFIYVALVVMAVGRPHLLKFRRLLSPHLYSFMSAPECCTPAMLFPHHGAQEVVEHLSSQSCYPSNGKDTVLDKYIKAKNKKAFIVQPNLFKHIGFFSSLRQKFLNPYVV</sequence>
<organism evidence="2 3">
    <name type="scientific">Exaiptasia diaphana</name>
    <name type="common">Tropical sea anemone</name>
    <name type="synonym">Aiptasia pulchella</name>
    <dbReference type="NCBI Taxonomy" id="2652724"/>
    <lineage>
        <taxon>Eukaryota</taxon>
        <taxon>Metazoa</taxon>
        <taxon>Cnidaria</taxon>
        <taxon>Anthozoa</taxon>
        <taxon>Hexacorallia</taxon>
        <taxon>Actiniaria</taxon>
        <taxon>Aiptasiidae</taxon>
        <taxon>Exaiptasia</taxon>
    </lineage>
</organism>
<protein>
    <submittedName>
        <fullName evidence="2">Uncharacterized protein</fullName>
    </submittedName>
</protein>
<reference evidence="2" key="1">
    <citation type="submission" date="2022-11" db="UniProtKB">
        <authorList>
            <consortium name="EnsemblMetazoa"/>
        </authorList>
    </citation>
    <scope>IDENTIFICATION</scope>
</reference>
<keyword evidence="1" id="KW-0812">Transmembrane</keyword>
<feature type="transmembrane region" description="Helical" evidence="1">
    <location>
        <begin position="272"/>
        <end position="290"/>
    </location>
</feature>
<dbReference type="KEGG" id="epa:110239852"/>
<dbReference type="PANTHER" id="PTHR31410">
    <property type="entry name" value="TRANSMEMBRANE PROTEIN 246"/>
    <property type="match status" value="1"/>
</dbReference>